<dbReference type="AlphaFoldDB" id="A0A6B2L0W0"/>
<evidence type="ECO:0000259" key="2">
    <source>
        <dbReference type="PROSITE" id="PS51184"/>
    </source>
</evidence>
<evidence type="ECO:0000256" key="1">
    <source>
        <dbReference type="SAM" id="MobiDB-lite"/>
    </source>
</evidence>
<organism evidence="3">
    <name type="scientific">Arcella intermedia</name>
    <dbReference type="NCBI Taxonomy" id="1963864"/>
    <lineage>
        <taxon>Eukaryota</taxon>
        <taxon>Amoebozoa</taxon>
        <taxon>Tubulinea</taxon>
        <taxon>Elardia</taxon>
        <taxon>Arcellinida</taxon>
        <taxon>Sphaerothecina</taxon>
        <taxon>Arcellidae</taxon>
        <taxon>Arcella</taxon>
    </lineage>
</organism>
<dbReference type="SUPFAM" id="SSF51197">
    <property type="entry name" value="Clavaminate synthase-like"/>
    <property type="match status" value="1"/>
</dbReference>
<accession>A0A6B2L0W0</accession>
<dbReference type="InterPro" id="IPR003347">
    <property type="entry name" value="JmjC_dom"/>
</dbReference>
<proteinExistence type="predicted"/>
<feature type="region of interest" description="Disordered" evidence="1">
    <location>
        <begin position="348"/>
        <end position="389"/>
    </location>
</feature>
<protein>
    <recommendedName>
        <fullName evidence="2">JmjC domain-containing protein</fullName>
    </recommendedName>
</protein>
<reference evidence="3" key="1">
    <citation type="journal article" date="2020" name="J. Eukaryot. Microbiol.">
        <title>De novo Sequencing, Assembly and Annotation of the Transcriptome for the Free-Living Testate Amoeba Arcella intermedia.</title>
        <authorList>
            <person name="Ribeiro G.M."/>
            <person name="Porfirio-Sousa A.L."/>
            <person name="Maurer-Alcala X.X."/>
            <person name="Katz L.A."/>
            <person name="Lahr D.J.G."/>
        </authorList>
    </citation>
    <scope>NUCLEOTIDE SEQUENCE</scope>
</reference>
<dbReference type="PANTHER" id="PTHR12480">
    <property type="entry name" value="ARGININE DEMETHYLASE AND LYSYL-HYDROXYLASE JMJD"/>
    <property type="match status" value="1"/>
</dbReference>
<dbReference type="Pfam" id="PF13621">
    <property type="entry name" value="Cupin_8"/>
    <property type="match status" value="1"/>
</dbReference>
<dbReference type="Gene3D" id="2.60.120.650">
    <property type="entry name" value="Cupin"/>
    <property type="match status" value="1"/>
</dbReference>
<dbReference type="PROSITE" id="PS51184">
    <property type="entry name" value="JMJC"/>
    <property type="match status" value="1"/>
</dbReference>
<sequence length="566" mass="65681">MGDLSVWDDLAIVECLGHLNALSLRAFGCCSRWTYALSNTEELWMNLILQEGYSKFTFHSSWKGTYLKKEINWMDSVVLKDVVSDFLHNKWYFSVVDMNLWAEDIRKEYEQRKGDLNHDAFFKFIDRRDSSLTTEQFIEEYETPGIPVIFTDSMKDWPANSGWTKEKLVKKYGDSTFTLDQQVYDPKTNSSQHARMTMGGYFNYIDVLSGTEETPIYLFDPAFGEEDPELLQDYQIPKYFPQDLMEVIGPVSRTQSNGELIRPDFRWLLIGPPRSGSDFHIDPNTTSAWNALVSGRKIWVFYPPDITPVGVERRGLSSTLSTESALEWFVKYFNILKEGKMESIYEHNHEDQDQDEDNENEVNLEGGDEAGNEGEGSDNQEGEDEDEDDQIEAEFDEMLKNTKPYMCIQEPGEIVFVPSGWWHMVLNIDLTIAVTHNYVSERNLFKAYQFLALDKEHHFLFKPFFENLRKKEPQMVNKVEQLFKQCQFATIGKQFRFAPYYRCITCEERTVTEDDEQKESPSLACCVGCAQTCHQGHHLTDLQWGRFYCDCNAGTMLPTPQTCLHL</sequence>
<feature type="domain" description="JmjC" evidence="2">
    <location>
        <begin position="225"/>
        <end position="455"/>
    </location>
</feature>
<dbReference type="SUPFAM" id="SSF81383">
    <property type="entry name" value="F-box domain"/>
    <property type="match status" value="1"/>
</dbReference>
<dbReference type="EMBL" id="GIBP01001572">
    <property type="protein sequence ID" value="NDV30541.1"/>
    <property type="molecule type" value="Transcribed_RNA"/>
</dbReference>
<dbReference type="SMART" id="SM00558">
    <property type="entry name" value="JmjC"/>
    <property type="match status" value="1"/>
</dbReference>
<dbReference type="InterPro" id="IPR050910">
    <property type="entry name" value="JMJD6_ArgDemeth/LysHydrox"/>
</dbReference>
<name>A0A6B2L0W0_9EUKA</name>
<feature type="compositionally biased region" description="Acidic residues" evidence="1">
    <location>
        <begin position="352"/>
        <end position="389"/>
    </location>
</feature>
<dbReference type="InterPro" id="IPR036047">
    <property type="entry name" value="F-box-like_dom_sf"/>
</dbReference>
<evidence type="ECO:0000313" key="3">
    <source>
        <dbReference type="EMBL" id="NDV30541.1"/>
    </source>
</evidence>
<dbReference type="InterPro" id="IPR041667">
    <property type="entry name" value="Cupin_8"/>
</dbReference>